<dbReference type="AlphaFoldDB" id="A0A1F5EJ71"/>
<comment type="similarity">
    <text evidence="1">Belongs to the ArsC family.</text>
</comment>
<feature type="domain" description="GST N-terminal" evidence="2">
    <location>
        <begin position="2"/>
        <end position="77"/>
    </location>
</feature>
<dbReference type="Gene3D" id="3.40.30.10">
    <property type="entry name" value="Glutaredoxin"/>
    <property type="match status" value="1"/>
</dbReference>
<dbReference type="Pfam" id="PF00462">
    <property type="entry name" value="Glutaredoxin"/>
    <property type="match status" value="1"/>
</dbReference>
<gene>
    <name evidence="3" type="ORF">A2442_03010</name>
</gene>
<protein>
    <submittedName>
        <fullName evidence="3">NrdH-redoxin</fullName>
    </submittedName>
</protein>
<dbReference type="InterPro" id="IPR004045">
    <property type="entry name" value="Glutathione_S-Trfase_N"/>
</dbReference>
<dbReference type="PROSITE" id="PS50404">
    <property type="entry name" value="GST_NTER"/>
    <property type="match status" value="1"/>
</dbReference>
<sequence>MKKVIIYSTPTCTYCLMAKDFFREKGVEFEEIDVSGSEEKREELLKLTDGQMGVPVIVIDGTVVFGFDKNGIEELLK</sequence>
<dbReference type="PROSITE" id="PS51354">
    <property type="entry name" value="GLUTAREDOXIN_2"/>
    <property type="match status" value="1"/>
</dbReference>
<dbReference type="NCBIfam" id="NF041212">
    <property type="entry name" value="Uxx_star"/>
    <property type="match status" value="1"/>
</dbReference>
<dbReference type="GO" id="GO:0009055">
    <property type="term" value="F:electron transfer activity"/>
    <property type="evidence" value="ECO:0007669"/>
    <property type="project" value="TreeGrafter"/>
</dbReference>
<comment type="caution">
    <text evidence="3">The sequence shown here is derived from an EMBL/GenBank/DDBJ whole genome shotgun (WGS) entry which is preliminary data.</text>
</comment>
<dbReference type="InterPro" id="IPR051548">
    <property type="entry name" value="Grx-like_ET"/>
</dbReference>
<evidence type="ECO:0000313" key="4">
    <source>
        <dbReference type="Proteomes" id="UP000179003"/>
    </source>
</evidence>
<dbReference type="Proteomes" id="UP000179003">
    <property type="component" value="Unassembled WGS sequence"/>
</dbReference>
<dbReference type="PANTHER" id="PTHR34386:SF1">
    <property type="entry name" value="GLUTAREDOXIN-LIKE PROTEIN NRDH"/>
    <property type="match status" value="1"/>
</dbReference>
<name>A0A1F5EJ71_9BACT</name>
<dbReference type="EMBL" id="MFAE01000005">
    <property type="protein sequence ID" value="OGD67448.1"/>
    <property type="molecule type" value="Genomic_DNA"/>
</dbReference>
<dbReference type="InterPro" id="IPR036249">
    <property type="entry name" value="Thioredoxin-like_sf"/>
</dbReference>
<evidence type="ECO:0000313" key="3">
    <source>
        <dbReference type="EMBL" id="OGD67448.1"/>
    </source>
</evidence>
<dbReference type="SUPFAM" id="SSF52833">
    <property type="entry name" value="Thioredoxin-like"/>
    <property type="match status" value="1"/>
</dbReference>
<organism evidence="3 4">
    <name type="scientific">Candidatus Campbellbacteria bacterium RIFOXYC2_FULL_35_25</name>
    <dbReference type="NCBI Taxonomy" id="1797582"/>
    <lineage>
        <taxon>Bacteria</taxon>
        <taxon>Candidatus Campbelliibacteriota</taxon>
    </lineage>
</organism>
<evidence type="ECO:0000259" key="2">
    <source>
        <dbReference type="PROSITE" id="PS50404"/>
    </source>
</evidence>
<dbReference type="STRING" id="1797582.A2442_03010"/>
<reference evidence="3 4" key="1">
    <citation type="journal article" date="2016" name="Nat. Commun.">
        <title>Thousands of microbial genomes shed light on interconnected biogeochemical processes in an aquifer system.</title>
        <authorList>
            <person name="Anantharaman K."/>
            <person name="Brown C.T."/>
            <person name="Hug L.A."/>
            <person name="Sharon I."/>
            <person name="Castelle C.J."/>
            <person name="Probst A.J."/>
            <person name="Thomas B.C."/>
            <person name="Singh A."/>
            <person name="Wilkins M.J."/>
            <person name="Karaoz U."/>
            <person name="Brodie E.L."/>
            <person name="Williams K.H."/>
            <person name="Hubbard S.S."/>
            <person name="Banfield J.F."/>
        </authorList>
    </citation>
    <scope>NUCLEOTIDE SEQUENCE [LARGE SCALE GENOMIC DNA]</scope>
</reference>
<proteinExistence type="inferred from homology"/>
<dbReference type="InterPro" id="IPR002109">
    <property type="entry name" value="Glutaredoxin"/>
</dbReference>
<accession>A0A1F5EJ71</accession>
<dbReference type="GO" id="GO:0045454">
    <property type="term" value="P:cell redox homeostasis"/>
    <property type="evidence" value="ECO:0007669"/>
    <property type="project" value="TreeGrafter"/>
</dbReference>
<dbReference type="CDD" id="cd02976">
    <property type="entry name" value="NrdH"/>
    <property type="match status" value="1"/>
</dbReference>
<evidence type="ECO:0000256" key="1">
    <source>
        <dbReference type="PROSITE-ProRule" id="PRU01282"/>
    </source>
</evidence>
<dbReference type="PROSITE" id="PS51353">
    <property type="entry name" value="ARSC"/>
    <property type="match status" value="1"/>
</dbReference>
<dbReference type="InterPro" id="IPR006660">
    <property type="entry name" value="Arsenate_reductase-like"/>
</dbReference>
<dbReference type="PANTHER" id="PTHR34386">
    <property type="entry name" value="GLUTAREDOXIN"/>
    <property type="match status" value="1"/>
</dbReference>